<gene>
    <name evidence="2" type="ORF">SBRY_90176</name>
</gene>
<dbReference type="EMBL" id="CAJVAX010000023">
    <property type="protein sequence ID" value="CAG7658186.1"/>
    <property type="molecule type" value="Genomic_DNA"/>
</dbReference>
<feature type="domain" description="N-acetyltransferase" evidence="1">
    <location>
        <begin position="265"/>
        <end position="412"/>
    </location>
</feature>
<evidence type="ECO:0000313" key="3">
    <source>
        <dbReference type="Proteomes" id="UP001153328"/>
    </source>
</evidence>
<sequence>MAALFAAMATADLIADLVNHGPDGGLLLMTSAGALLAAAGTHLWWTRRSARAAAVAVPEPAADTAQDAEPALWRMRTTVRDTPGSLGAVCTALAGSRVDIVTLQTHPLAEGTVDEFLLRAPAALPAAALVLTVADAGGTDTWLERADAHDLVDTPTRMLTLATRTALDAAELPLALRQLFGRCTIRSTPAPAVGPDAAPEQDALLDTVMRLRDPSGGTITVERDHLPFTPTEFARARALVELDARLGVRMPESRHVVTLPEGNELTVRRAGPEDRAAALAMHERCSPDTLALRYHGPVEDADRYLGHLLSPRFGQSLAVETASGRLVALGHLLWDGEENEVALLVEDGWQRRGIGAVLLRKLVELACEAGRGSVYAVTRATNTGMVATMRELSLPLDYQVEDGTLVITATLPASQPSGASLPWAAEHH</sequence>
<name>A0A9W4H8P1_9ACTN</name>
<reference evidence="2" key="1">
    <citation type="submission" date="2021-06" db="EMBL/GenBank/DDBJ databases">
        <authorList>
            <person name="Arsene-Ploetze F."/>
        </authorList>
    </citation>
    <scope>NUCLEOTIDE SEQUENCE</scope>
    <source>
        <strain evidence="2">SBRY1</strain>
    </source>
</reference>
<dbReference type="PROSITE" id="PS51186">
    <property type="entry name" value="GNAT"/>
    <property type="match status" value="1"/>
</dbReference>
<dbReference type="AlphaFoldDB" id="A0A9W4H8P1"/>
<dbReference type="GO" id="GO:0016747">
    <property type="term" value="F:acyltransferase activity, transferring groups other than amino-acyl groups"/>
    <property type="evidence" value="ECO:0007669"/>
    <property type="project" value="InterPro"/>
</dbReference>
<dbReference type="CDD" id="cd04301">
    <property type="entry name" value="NAT_SF"/>
    <property type="match status" value="1"/>
</dbReference>
<protein>
    <submittedName>
        <fullName evidence="2">Acetyltransferase (GNAT) family protein</fullName>
    </submittedName>
</protein>
<dbReference type="Gene3D" id="3.40.630.30">
    <property type="match status" value="1"/>
</dbReference>
<proteinExistence type="predicted"/>
<organism evidence="2 3">
    <name type="scientific">Actinacidiphila bryophytorum</name>
    <dbReference type="NCBI Taxonomy" id="1436133"/>
    <lineage>
        <taxon>Bacteria</taxon>
        <taxon>Bacillati</taxon>
        <taxon>Actinomycetota</taxon>
        <taxon>Actinomycetes</taxon>
        <taxon>Kitasatosporales</taxon>
        <taxon>Streptomycetaceae</taxon>
        <taxon>Actinacidiphila</taxon>
    </lineage>
</organism>
<comment type="caution">
    <text evidence="2">The sequence shown here is derived from an EMBL/GenBank/DDBJ whole genome shotgun (WGS) entry which is preliminary data.</text>
</comment>
<dbReference type="InterPro" id="IPR016181">
    <property type="entry name" value="Acyl_CoA_acyltransferase"/>
</dbReference>
<dbReference type="Proteomes" id="UP001153328">
    <property type="component" value="Unassembled WGS sequence"/>
</dbReference>
<evidence type="ECO:0000313" key="2">
    <source>
        <dbReference type="EMBL" id="CAG7658186.1"/>
    </source>
</evidence>
<accession>A0A9W4H8P1</accession>
<dbReference type="InterPro" id="IPR000182">
    <property type="entry name" value="GNAT_dom"/>
</dbReference>
<keyword evidence="3" id="KW-1185">Reference proteome</keyword>
<dbReference type="Pfam" id="PF00583">
    <property type="entry name" value="Acetyltransf_1"/>
    <property type="match status" value="1"/>
</dbReference>
<dbReference type="SUPFAM" id="SSF55729">
    <property type="entry name" value="Acyl-CoA N-acyltransferases (Nat)"/>
    <property type="match status" value="1"/>
</dbReference>
<evidence type="ECO:0000259" key="1">
    <source>
        <dbReference type="PROSITE" id="PS51186"/>
    </source>
</evidence>